<keyword evidence="2" id="KW-1185">Reference proteome</keyword>
<dbReference type="InterPro" id="IPR014710">
    <property type="entry name" value="RmlC-like_jellyroll"/>
</dbReference>
<sequence length="202" mass="21858">MKRPDNIAIYIGIAEALFQSEKLPEGGRALAARVFERLRTPSDDGVRHRTRYPACEWLDAALAPFIADDTGFGAAARAIKALEADLGWSRRSSGVNGSDGYTDAHVHGMICGPGGAESRYDVQLGFSLMVPHTRYPDHSHPPEEAYVLFTPGEFRQNGGEWIDPGMGGGIHNVRNNPHAMRSGSAPFLAIWCLLTGGLDVAK</sequence>
<evidence type="ECO:0000313" key="2">
    <source>
        <dbReference type="Proteomes" id="UP000054740"/>
    </source>
</evidence>
<protein>
    <submittedName>
        <fullName evidence="1">Transcriptional regulator protein</fullName>
    </submittedName>
</protein>
<dbReference type="GO" id="GO:0047869">
    <property type="term" value="F:dimethylpropiothetin dethiomethylase activity"/>
    <property type="evidence" value="ECO:0007669"/>
    <property type="project" value="InterPro"/>
</dbReference>
<dbReference type="InterPro" id="IPR031723">
    <property type="entry name" value="DMSP_lyase"/>
</dbReference>
<dbReference type="Pfam" id="PF16867">
    <property type="entry name" value="DMSP_lyase"/>
    <property type="match status" value="1"/>
</dbReference>
<organism evidence="1 2">
    <name type="scientific">Caballeronia cordobensis</name>
    <name type="common">Burkholderia cordobensis</name>
    <dbReference type="NCBI Taxonomy" id="1353886"/>
    <lineage>
        <taxon>Bacteria</taxon>
        <taxon>Pseudomonadati</taxon>
        <taxon>Pseudomonadota</taxon>
        <taxon>Betaproteobacteria</taxon>
        <taxon>Burkholderiales</taxon>
        <taxon>Burkholderiaceae</taxon>
        <taxon>Caballeronia</taxon>
    </lineage>
</organism>
<dbReference type="EMBL" id="FCNY02000011">
    <property type="protein sequence ID" value="SAL54058.1"/>
    <property type="molecule type" value="Genomic_DNA"/>
</dbReference>
<dbReference type="Proteomes" id="UP000054740">
    <property type="component" value="Unassembled WGS sequence"/>
</dbReference>
<reference evidence="2" key="1">
    <citation type="submission" date="2016-01" db="EMBL/GenBank/DDBJ databases">
        <authorList>
            <person name="Peeters C."/>
        </authorList>
    </citation>
    <scope>NUCLEOTIDE SEQUENCE [LARGE SCALE GENOMIC DNA]</scope>
</reference>
<accession>A0A158IBV3</accession>
<dbReference type="Gene3D" id="2.60.120.10">
    <property type="entry name" value="Jelly Rolls"/>
    <property type="match status" value="1"/>
</dbReference>
<proteinExistence type="predicted"/>
<dbReference type="AlphaFoldDB" id="A0A158IBV3"/>
<dbReference type="RefSeq" id="WP_053570893.1">
    <property type="nucleotide sequence ID" value="NZ_FCNY02000011.1"/>
</dbReference>
<name>A0A158IBV3_CABCO</name>
<gene>
    <name evidence="1" type="ORF">AWB70_04564</name>
</gene>
<evidence type="ECO:0000313" key="1">
    <source>
        <dbReference type="EMBL" id="SAL54058.1"/>
    </source>
</evidence>